<name>A0ABS6W9U9_9BIFI</name>
<evidence type="ECO:0000259" key="2">
    <source>
        <dbReference type="Pfam" id="PF00496"/>
    </source>
</evidence>
<evidence type="ECO:0000313" key="3">
    <source>
        <dbReference type="EMBL" id="MBW3083278.1"/>
    </source>
</evidence>
<dbReference type="EMBL" id="JAHBBD010000018">
    <property type="protein sequence ID" value="MBW3083278.1"/>
    <property type="molecule type" value="Genomic_DNA"/>
</dbReference>
<gene>
    <name evidence="3" type="ORF">KIH73_07855</name>
</gene>
<dbReference type="PIRSF" id="PIRSF002741">
    <property type="entry name" value="MppA"/>
    <property type="match status" value="1"/>
</dbReference>
<dbReference type="InterPro" id="IPR000914">
    <property type="entry name" value="SBP_5_dom"/>
</dbReference>
<dbReference type="PANTHER" id="PTHR30290">
    <property type="entry name" value="PERIPLASMIC BINDING COMPONENT OF ABC TRANSPORTER"/>
    <property type="match status" value="1"/>
</dbReference>
<evidence type="ECO:0000313" key="4">
    <source>
        <dbReference type="Proteomes" id="UP000812844"/>
    </source>
</evidence>
<feature type="transmembrane region" description="Helical" evidence="1">
    <location>
        <begin position="12"/>
        <end position="33"/>
    </location>
</feature>
<accession>A0ABS6W9U9</accession>
<protein>
    <submittedName>
        <fullName evidence="3">ABC transporter substrate-binding protein</fullName>
    </submittedName>
</protein>
<keyword evidence="1" id="KW-0472">Membrane</keyword>
<dbReference type="Proteomes" id="UP000812844">
    <property type="component" value="Unassembled WGS sequence"/>
</dbReference>
<comment type="caution">
    <text evidence="3">The sequence shown here is derived from an EMBL/GenBank/DDBJ whole genome shotgun (WGS) entry which is preliminary data.</text>
</comment>
<dbReference type="Pfam" id="PF00496">
    <property type="entry name" value="SBP_bac_5"/>
    <property type="match status" value="1"/>
</dbReference>
<feature type="domain" description="Solute-binding protein family 5" evidence="2">
    <location>
        <begin position="93"/>
        <end position="437"/>
    </location>
</feature>
<reference evidence="3 4" key="1">
    <citation type="submission" date="2021-05" db="EMBL/GenBank/DDBJ databases">
        <title>Phylogenetic classification of ten novel species belonging to the genus Bifidobacterium comprising B. colchicus sp. nov., B. abeli sp. nov., B. bicoloris sp. nov., B. guerezis sp. nov., B. rosaliae sp. nov., B. santillanensis sp. nov., B. argentati sp. nov., B. amazzoni sp. nov., B. pluviali sp. nov., and B. pinnaculum sp. nov.</title>
        <authorList>
            <person name="Lugli G.A."/>
            <person name="Ruiz Garcia L."/>
            <person name="Margolles A."/>
            <person name="Ventura M."/>
        </authorList>
    </citation>
    <scope>NUCLEOTIDE SEQUENCE [LARGE SCALE GENOMIC DNA]</scope>
    <source>
        <strain evidence="3 4">6T3</strain>
    </source>
</reference>
<proteinExistence type="predicted"/>
<keyword evidence="1" id="KW-1133">Transmembrane helix</keyword>
<keyword evidence="4" id="KW-1185">Reference proteome</keyword>
<evidence type="ECO:0000256" key="1">
    <source>
        <dbReference type="SAM" id="Phobius"/>
    </source>
</evidence>
<dbReference type="InterPro" id="IPR039424">
    <property type="entry name" value="SBP_5"/>
</dbReference>
<dbReference type="InterPro" id="IPR030678">
    <property type="entry name" value="Peptide/Ni-bd"/>
</dbReference>
<dbReference type="RefSeq" id="WP_219082276.1">
    <property type="nucleotide sequence ID" value="NZ_JAHBBD010000018.1"/>
</dbReference>
<organism evidence="3 4">
    <name type="scientific">Bifidobacterium phasiani</name>
    <dbReference type="NCBI Taxonomy" id="2834431"/>
    <lineage>
        <taxon>Bacteria</taxon>
        <taxon>Bacillati</taxon>
        <taxon>Actinomycetota</taxon>
        <taxon>Actinomycetes</taxon>
        <taxon>Bifidobacteriales</taxon>
        <taxon>Bifidobacteriaceae</taxon>
        <taxon>Bifidobacterium</taxon>
    </lineage>
</organism>
<keyword evidence="1" id="KW-0812">Transmembrane</keyword>
<sequence>MHGNRNGSLRRWAVFVAITAALGLLVWLGWSVLRHRDLLPDVTSVTSDSSVTVGLVGAPSSLDIRTDADTAVEQALLGNVYETLVARQQDNTLSPGLAERWEVSEDGLTYTFTIRDGVRFSNGDALDASDVVWSLQQIVQHAYQGADDLTRLSEVSNPDGSTVVVTLSRPDPRLLRSLAGRAGIVYDAEADIDYGRQAVGSGPFTVGDFRTGVSIGLRRNDAYWGDQAATATITLRYYADEDDMVTALHDGDATMAVALSASTAQTLSEDPTLNVAAGQSLSKTVLAFNNDADSILSDSRMRQALRYLVDNETLANTQPGAAEALGGPIGPLDPGYEDLTGLFPHDVDQGAALASYFGTGYYNNGLRLVVQERHQDLAEAIETQIEQGGVPVTVQVLDEADYRTTIDARQFDMTIMTVTGDDTADAYADPSSFSHYTDAVAQEQYDAATSAANEADYISGMAAFARTVSQDAASDWLYSCNSYVAAKPRLTGYPTNMVESWLPLSGVTLG</sequence>